<dbReference type="EMBL" id="AYKW01000011">
    <property type="protein sequence ID" value="PIL32179.1"/>
    <property type="molecule type" value="Genomic_DNA"/>
</dbReference>
<evidence type="ECO:0000313" key="5">
    <source>
        <dbReference type="Proteomes" id="UP000230002"/>
    </source>
</evidence>
<sequence length="266" mass="29406">MLPLSYYHLVANYFNPATLADDILSLRLLGPTSAITILACQGFYARRVFLVDRRHRFIVIGAIVLLAVETGFAILVSVEAFRGSQWTVSVYYGLDMTIDFTLAGTLVAFLLRNRTGAERTDSMIQTLVVYTINTGLVTSIVGMVAFVFALIKPGNLVYFAMGIIVTKLYANSVLALLNTRRYLSSLSQAIDAIDAQSTLVFNHAVCLHCNSVRGWGPQVVSSIPSSGESRTGAWSHTDFHENFQMQNPPHDRRKRAHAQRDDVSEA</sequence>
<protein>
    <recommendedName>
        <fullName evidence="3">DUF6534 domain-containing protein</fullName>
    </recommendedName>
</protein>
<dbReference type="STRING" id="1077348.A0A2G8SEJ2"/>
<feature type="transmembrane region" description="Helical" evidence="2">
    <location>
        <begin position="157"/>
        <end position="177"/>
    </location>
</feature>
<keyword evidence="2" id="KW-0472">Membrane</keyword>
<evidence type="ECO:0000256" key="1">
    <source>
        <dbReference type="SAM" id="MobiDB-lite"/>
    </source>
</evidence>
<feature type="transmembrane region" description="Helical" evidence="2">
    <location>
        <begin position="90"/>
        <end position="111"/>
    </location>
</feature>
<dbReference type="InterPro" id="IPR045339">
    <property type="entry name" value="DUF6534"/>
</dbReference>
<accession>A0A2G8SEJ2</accession>
<dbReference type="OrthoDB" id="2535105at2759"/>
<name>A0A2G8SEJ2_9APHY</name>
<feature type="transmembrane region" description="Helical" evidence="2">
    <location>
        <begin position="123"/>
        <end position="151"/>
    </location>
</feature>
<feature type="domain" description="DUF6534" evidence="3">
    <location>
        <begin position="96"/>
        <end position="182"/>
    </location>
</feature>
<dbReference type="PANTHER" id="PTHR40465">
    <property type="entry name" value="CHROMOSOME 1, WHOLE GENOME SHOTGUN SEQUENCE"/>
    <property type="match status" value="1"/>
</dbReference>
<keyword evidence="2" id="KW-1133">Transmembrane helix</keyword>
<feature type="transmembrane region" description="Helical" evidence="2">
    <location>
        <begin position="57"/>
        <end position="78"/>
    </location>
</feature>
<evidence type="ECO:0000259" key="3">
    <source>
        <dbReference type="Pfam" id="PF20152"/>
    </source>
</evidence>
<keyword evidence="2" id="KW-0812">Transmembrane</keyword>
<dbReference type="PANTHER" id="PTHR40465:SF1">
    <property type="entry name" value="DUF6534 DOMAIN-CONTAINING PROTEIN"/>
    <property type="match status" value="1"/>
</dbReference>
<evidence type="ECO:0000256" key="2">
    <source>
        <dbReference type="SAM" id="Phobius"/>
    </source>
</evidence>
<dbReference type="AlphaFoldDB" id="A0A2G8SEJ2"/>
<reference evidence="4 5" key="1">
    <citation type="journal article" date="2015" name="Sci. Rep.">
        <title>Chromosome-level genome map provides insights into diverse defense mechanisms in the medicinal fungus Ganoderma sinense.</title>
        <authorList>
            <person name="Zhu Y."/>
            <person name="Xu J."/>
            <person name="Sun C."/>
            <person name="Zhou S."/>
            <person name="Xu H."/>
            <person name="Nelson D.R."/>
            <person name="Qian J."/>
            <person name="Song J."/>
            <person name="Luo H."/>
            <person name="Xiang L."/>
            <person name="Li Y."/>
            <person name="Xu Z."/>
            <person name="Ji A."/>
            <person name="Wang L."/>
            <person name="Lu S."/>
            <person name="Hayward A."/>
            <person name="Sun W."/>
            <person name="Li X."/>
            <person name="Schwartz D.C."/>
            <person name="Wang Y."/>
            <person name="Chen S."/>
        </authorList>
    </citation>
    <scope>NUCLEOTIDE SEQUENCE [LARGE SCALE GENOMIC DNA]</scope>
    <source>
        <strain evidence="4 5">ZZ0214-1</strain>
    </source>
</reference>
<feature type="transmembrane region" description="Helical" evidence="2">
    <location>
        <begin position="24"/>
        <end position="45"/>
    </location>
</feature>
<dbReference type="Pfam" id="PF20152">
    <property type="entry name" value="DUF6534"/>
    <property type="match status" value="1"/>
</dbReference>
<proteinExistence type="predicted"/>
<organism evidence="4 5">
    <name type="scientific">Ganoderma sinense ZZ0214-1</name>
    <dbReference type="NCBI Taxonomy" id="1077348"/>
    <lineage>
        <taxon>Eukaryota</taxon>
        <taxon>Fungi</taxon>
        <taxon>Dikarya</taxon>
        <taxon>Basidiomycota</taxon>
        <taxon>Agaricomycotina</taxon>
        <taxon>Agaricomycetes</taxon>
        <taxon>Polyporales</taxon>
        <taxon>Polyporaceae</taxon>
        <taxon>Ganoderma</taxon>
    </lineage>
</organism>
<dbReference type="Proteomes" id="UP000230002">
    <property type="component" value="Unassembled WGS sequence"/>
</dbReference>
<feature type="region of interest" description="Disordered" evidence="1">
    <location>
        <begin position="241"/>
        <end position="266"/>
    </location>
</feature>
<gene>
    <name evidence="4" type="ORF">GSI_05424</name>
</gene>
<evidence type="ECO:0000313" key="4">
    <source>
        <dbReference type="EMBL" id="PIL32179.1"/>
    </source>
</evidence>
<comment type="caution">
    <text evidence="4">The sequence shown here is derived from an EMBL/GenBank/DDBJ whole genome shotgun (WGS) entry which is preliminary data.</text>
</comment>
<keyword evidence="5" id="KW-1185">Reference proteome</keyword>